<gene>
    <name evidence="2" type="ORF">D9611_010891</name>
</gene>
<dbReference type="Pfam" id="PF12937">
    <property type="entry name" value="F-box-like"/>
    <property type="match status" value="1"/>
</dbReference>
<dbReference type="InterPro" id="IPR001810">
    <property type="entry name" value="F-box_dom"/>
</dbReference>
<feature type="domain" description="F-box" evidence="1">
    <location>
        <begin position="61"/>
        <end position="111"/>
    </location>
</feature>
<dbReference type="InterPro" id="IPR032675">
    <property type="entry name" value="LRR_dom_sf"/>
</dbReference>
<protein>
    <recommendedName>
        <fullName evidence="1">F-box domain-containing protein</fullName>
    </recommendedName>
</protein>
<comment type="caution">
    <text evidence="2">The sequence shown here is derived from an EMBL/GenBank/DDBJ whole genome shotgun (WGS) entry which is preliminary data.</text>
</comment>
<name>A0A8H5C4W4_9AGAR</name>
<dbReference type="Gene3D" id="3.80.10.10">
    <property type="entry name" value="Ribonuclease Inhibitor"/>
    <property type="match status" value="1"/>
</dbReference>
<dbReference type="AlphaFoldDB" id="A0A8H5C4W4"/>
<evidence type="ECO:0000313" key="2">
    <source>
        <dbReference type="EMBL" id="KAF5335209.1"/>
    </source>
</evidence>
<dbReference type="Proteomes" id="UP000541558">
    <property type="component" value="Unassembled WGS sequence"/>
</dbReference>
<dbReference type="OrthoDB" id="3269400at2759"/>
<sequence length="520" mass="59401">MHVFDDHRILHSNDVPTSVQAEGLAGEILQLTALAHKLQSELEEVQNRLCQRRGALSAVRRIPQEILGEIFSSVLGAPVPLDLTGRNELLDLGLICRRWREATLLTHQLWCGLTIASKHMEGSQYDKIATWLGRSGGVPKSLRLCAPDDQEVLGREPDSHLSDPTTRRLLTQGPILDHLFIECEAAKGMQALKDWIHLNDAGNPGSTLGASVHWKLRYAVPSTSRGFRVSDIPPYLLQPKAPQPLLQGLTCFEITCNWEGTVIPVILQHCSNVERLTVDLKWGELLFEDGIDNASFPQHDIRLPKLRSLRLRRHINSLRILDHLHAPLLESLDVGMEGYEVNRDEHAPGTFLEPEESIWRFLQRSKCQSTLHSLRFYCMFLQNPDDLLGIIASSPSLTHLIFDRCTFMNDHRRDFWEMLKTGKYLANLRTLEVLQIAYNALLSVNEVIFDALQFLYYRGPQKCQFVTSFREAPVFNRTRDVAWRWKLICEFQCDPRRNLTLEEFGIDYKIVPAVDHGDIQ</sequence>
<evidence type="ECO:0000313" key="3">
    <source>
        <dbReference type="Proteomes" id="UP000541558"/>
    </source>
</evidence>
<dbReference type="EMBL" id="JAACJK010000064">
    <property type="protein sequence ID" value="KAF5335209.1"/>
    <property type="molecule type" value="Genomic_DNA"/>
</dbReference>
<organism evidence="2 3">
    <name type="scientific">Ephemerocybe angulata</name>
    <dbReference type="NCBI Taxonomy" id="980116"/>
    <lineage>
        <taxon>Eukaryota</taxon>
        <taxon>Fungi</taxon>
        <taxon>Dikarya</taxon>
        <taxon>Basidiomycota</taxon>
        <taxon>Agaricomycotina</taxon>
        <taxon>Agaricomycetes</taxon>
        <taxon>Agaricomycetidae</taxon>
        <taxon>Agaricales</taxon>
        <taxon>Agaricineae</taxon>
        <taxon>Psathyrellaceae</taxon>
        <taxon>Ephemerocybe</taxon>
    </lineage>
</organism>
<keyword evidence="3" id="KW-1185">Reference proteome</keyword>
<reference evidence="2 3" key="1">
    <citation type="journal article" date="2020" name="ISME J.">
        <title>Uncovering the hidden diversity of litter-decomposition mechanisms in mushroom-forming fungi.</title>
        <authorList>
            <person name="Floudas D."/>
            <person name="Bentzer J."/>
            <person name="Ahren D."/>
            <person name="Johansson T."/>
            <person name="Persson P."/>
            <person name="Tunlid A."/>
        </authorList>
    </citation>
    <scope>NUCLEOTIDE SEQUENCE [LARGE SCALE GENOMIC DNA]</scope>
    <source>
        <strain evidence="2 3">CBS 175.51</strain>
    </source>
</reference>
<evidence type="ECO:0000259" key="1">
    <source>
        <dbReference type="Pfam" id="PF12937"/>
    </source>
</evidence>
<accession>A0A8H5C4W4</accession>
<dbReference type="SUPFAM" id="SSF52058">
    <property type="entry name" value="L domain-like"/>
    <property type="match status" value="1"/>
</dbReference>
<proteinExistence type="predicted"/>